<sequence length="753" mass="82472">MPPVQQPDQFNNGMQHGQGVGGPSNNGSRQPSRAPTPHGNMGDYLAPGNQQVNQNNGMQQGQGGGIAHLTPIPEDQPVIWPNVAGGGNQHPPPGNQQVPGPQYGAGGVVQPATGYQQFAGSQFGGGGQARLGAQTQPVYGSVSPHGVQSNNGGIPDPNQLPAIGSAPPELHPPPVVTPPVFPPGTLQPERWVAPGSGNEVVKIRGTKLRNKSGGTHPHQVYYYKAHTQSWGTEYDEQGRPATLFSYANSQPLARAELVHSKQYTASQLGLFFRGEGHPNRPNRHLTLWIQNMPLMVSDRYAQANASKCRYKECPIPKGTITKGFHRVCLDEHSLHTGDYYDPYNNAGYMHLWCFEKAFDAGYLVWDVQERPHLYEFRIEADVRHHRFEEKNAASLNRDHNLHDTYRQWKNEQWNRYVQIRHQEAATGQRHDPFQTVVPNVPHDRCLWRVLTDRHIGDEVPARGKARALRAAAVANTIERHRGDLVMYIRGEDEKKGRNGTPAPGGGGSQQGTPAPGGENQQGTPAPASAPGGSGSGSGPSTPSKRKRASAENDDPDADYVPSEDGEEEECSPSPPSSSAKRTRYANAATSTHSNSHRLNNSNSTIHPPPLPGHTPPGGHQNNNNPPSTPRRSTRRSSLALAHDLGEQLGNASESPLTRSRATFLGQQLNQLPAHLQQDVISHAPRSVQAISPLLFLQNWRPDNWGDVLRERVSRMTPYHQGLLVQFAEKTERKGWLEDQDEGAVGKRRWRSDP</sequence>
<feature type="region of interest" description="Disordered" evidence="1">
    <location>
        <begin position="485"/>
        <end position="637"/>
    </location>
</feature>
<evidence type="ECO:0000313" key="3">
    <source>
        <dbReference type="Proteomes" id="UP000433876"/>
    </source>
</evidence>
<feature type="compositionally biased region" description="Low complexity" evidence="1">
    <location>
        <begin position="616"/>
        <end position="625"/>
    </location>
</feature>
<reference evidence="2 3" key="1">
    <citation type="submission" date="2017-07" db="EMBL/GenBank/DDBJ databases">
        <title>Genome sequence of the Sordaria macrospora wild type strain R19027.</title>
        <authorList>
            <person name="Nowrousian M."/>
            <person name="Teichert I."/>
            <person name="Kueck U."/>
        </authorList>
    </citation>
    <scope>NUCLEOTIDE SEQUENCE [LARGE SCALE GENOMIC DNA]</scope>
    <source>
        <strain evidence="2 3">R19027</strain>
        <tissue evidence="2">Mycelium</tissue>
    </source>
</reference>
<organism evidence="2 3">
    <name type="scientific">Sordaria macrospora</name>
    <dbReference type="NCBI Taxonomy" id="5147"/>
    <lineage>
        <taxon>Eukaryota</taxon>
        <taxon>Fungi</taxon>
        <taxon>Dikarya</taxon>
        <taxon>Ascomycota</taxon>
        <taxon>Pezizomycotina</taxon>
        <taxon>Sordariomycetes</taxon>
        <taxon>Sordariomycetidae</taxon>
        <taxon>Sordariales</taxon>
        <taxon>Sordariaceae</taxon>
        <taxon>Sordaria</taxon>
    </lineage>
</organism>
<dbReference type="VEuPathDB" id="FungiDB:SMAC_08030"/>
<feature type="region of interest" description="Disordered" evidence="1">
    <location>
        <begin position="1"/>
        <end position="95"/>
    </location>
</feature>
<name>A0A8S8ZVI5_SORMA</name>
<gene>
    <name evidence="2" type="ORF">SMACR_08031</name>
</gene>
<feature type="compositionally biased region" description="Low complexity" evidence="1">
    <location>
        <begin position="510"/>
        <end position="530"/>
    </location>
</feature>
<feature type="compositionally biased region" description="Basic and acidic residues" evidence="1">
    <location>
        <begin position="485"/>
        <end position="496"/>
    </location>
</feature>
<protein>
    <submittedName>
        <fullName evidence="2">Uncharacterized protein</fullName>
    </submittedName>
</protein>
<dbReference type="Proteomes" id="UP000433876">
    <property type="component" value="Unassembled WGS sequence"/>
</dbReference>
<feature type="compositionally biased region" description="Acidic residues" evidence="1">
    <location>
        <begin position="551"/>
        <end position="570"/>
    </location>
</feature>
<dbReference type="VEuPathDB" id="FungiDB:SMAC_08031"/>
<feature type="compositionally biased region" description="Polar residues" evidence="1">
    <location>
        <begin position="1"/>
        <end position="15"/>
    </location>
</feature>
<comment type="caution">
    <text evidence="2">The sequence shown here is derived from an EMBL/GenBank/DDBJ whole genome shotgun (WGS) entry which is preliminary data.</text>
</comment>
<dbReference type="EMBL" id="NMPR01000052">
    <property type="protein sequence ID" value="KAA8632591.1"/>
    <property type="molecule type" value="Genomic_DNA"/>
</dbReference>
<proteinExistence type="predicted"/>
<evidence type="ECO:0000256" key="1">
    <source>
        <dbReference type="SAM" id="MobiDB-lite"/>
    </source>
</evidence>
<feature type="compositionally biased region" description="Low complexity" evidence="1">
    <location>
        <begin position="589"/>
        <end position="604"/>
    </location>
</feature>
<feature type="region of interest" description="Disordered" evidence="1">
    <location>
        <begin position="734"/>
        <end position="753"/>
    </location>
</feature>
<feature type="compositionally biased region" description="Low complexity" evidence="1">
    <location>
        <begin position="48"/>
        <end position="59"/>
    </location>
</feature>
<accession>A0A8S8ZVI5</accession>
<evidence type="ECO:0000313" key="2">
    <source>
        <dbReference type="EMBL" id="KAA8632591.1"/>
    </source>
</evidence>
<dbReference type="AlphaFoldDB" id="A0A8S8ZVI5"/>